<accession>I0HS63</accession>
<dbReference type="Proteomes" id="UP000007883">
    <property type="component" value="Chromosome"/>
</dbReference>
<dbReference type="SUPFAM" id="SSF47240">
    <property type="entry name" value="Ferritin-like"/>
    <property type="match status" value="1"/>
</dbReference>
<protein>
    <recommendedName>
        <fullName evidence="1">DUF2383 domain-containing protein</fullName>
    </recommendedName>
</protein>
<dbReference type="InterPro" id="IPR009078">
    <property type="entry name" value="Ferritin-like_SF"/>
</dbReference>
<feature type="domain" description="DUF2383" evidence="1">
    <location>
        <begin position="6"/>
        <end position="115"/>
    </location>
</feature>
<dbReference type="HOGENOM" id="CLU_114531_0_0_4"/>
<organism evidence="2 3">
    <name type="scientific">Rubrivivax gelatinosus (strain NBRC 100245 / IL144)</name>
    <dbReference type="NCBI Taxonomy" id="983917"/>
    <lineage>
        <taxon>Bacteria</taxon>
        <taxon>Pseudomonadati</taxon>
        <taxon>Pseudomonadota</taxon>
        <taxon>Betaproteobacteria</taxon>
        <taxon>Burkholderiales</taxon>
        <taxon>Sphaerotilaceae</taxon>
        <taxon>Rubrivivax</taxon>
    </lineage>
</organism>
<dbReference type="RefSeq" id="WP_014428712.1">
    <property type="nucleotide sequence ID" value="NC_017075.1"/>
</dbReference>
<name>I0HS63_RUBGI</name>
<dbReference type="AlphaFoldDB" id="I0HS63"/>
<reference evidence="2 3" key="1">
    <citation type="journal article" date="2012" name="J. Bacteriol.">
        <title>Complete genome sequence of phototrophic betaproteobacterium Rubrivivax gelatinosus IL144.</title>
        <authorList>
            <person name="Nagashima S."/>
            <person name="Kamimura A."/>
            <person name="Shimizu T."/>
            <person name="Nakamura-isaki S."/>
            <person name="Aono E."/>
            <person name="Sakamoto K."/>
            <person name="Ichikawa N."/>
            <person name="Nakazawa H."/>
            <person name="Sekine M."/>
            <person name="Yamazaki S."/>
            <person name="Fujita N."/>
            <person name="Shimada K."/>
            <person name="Hanada S."/>
            <person name="Nagashima K.V.P."/>
        </authorList>
    </citation>
    <scope>NUCLEOTIDE SEQUENCE [LARGE SCALE GENOMIC DNA]</scope>
    <source>
        <strain evidence="3">NBRC 100245 / IL144</strain>
    </source>
</reference>
<dbReference type="InterPro" id="IPR016920">
    <property type="entry name" value="UCP029477"/>
</dbReference>
<evidence type="ECO:0000259" key="1">
    <source>
        <dbReference type="Pfam" id="PF09537"/>
    </source>
</evidence>
<dbReference type="InterPro" id="IPR011971">
    <property type="entry name" value="CHP02284"/>
</dbReference>
<dbReference type="Pfam" id="PF09537">
    <property type="entry name" value="DUF2383"/>
    <property type="match status" value="1"/>
</dbReference>
<dbReference type="eggNOG" id="COG1633">
    <property type="taxonomic scope" value="Bacteria"/>
</dbReference>
<dbReference type="EMBL" id="AP012320">
    <property type="protein sequence ID" value="BAL95850.1"/>
    <property type="molecule type" value="Genomic_DNA"/>
</dbReference>
<dbReference type="PIRSF" id="PIRSF029477">
    <property type="entry name" value="UCP029477"/>
    <property type="match status" value="1"/>
</dbReference>
<gene>
    <name evidence="2" type="ordered locus">RGE_25090</name>
</gene>
<dbReference type="Gene3D" id="1.20.1260.10">
    <property type="match status" value="1"/>
</dbReference>
<dbReference type="InterPro" id="IPR019052">
    <property type="entry name" value="DUF2383"/>
</dbReference>
<dbReference type="PATRIC" id="fig|983917.3.peg.2441"/>
<dbReference type="InterPro" id="IPR012347">
    <property type="entry name" value="Ferritin-like"/>
</dbReference>
<dbReference type="KEGG" id="rge:RGE_25090"/>
<evidence type="ECO:0000313" key="2">
    <source>
        <dbReference type="EMBL" id="BAL95850.1"/>
    </source>
</evidence>
<dbReference type="STRING" id="983917.RGE_25090"/>
<proteinExistence type="predicted"/>
<dbReference type="NCBIfam" id="TIGR02284">
    <property type="entry name" value="PA2169 family four-helix-bundle protein"/>
    <property type="match status" value="1"/>
</dbReference>
<sequence length="152" mass="16759">MMDRKDVVDSLNRLIETSKDGEYGFRTSAEHVRDAQLKQVFLARADECRQGAAELQTLVVQYGGTAEDGGSATGAMHRGWVAVKGTLAGYSDLAMLEECERGEDTALERYRAALAEDLPGDARSVVERQFEGVRRNHAQIRTLRDAARARTA</sequence>
<evidence type="ECO:0000313" key="3">
    <source>
        <dbReference type="Proteomes" id="UP000007883"/>
    </source>
</evidence>
<keyword evidence="3" id="KW-1185">Reference proteome</keyword>